<dbReference type="EMBL" id="BK016090">
    <property type="protein sequence ID" value="DAF94188.1"/>
    <property type="molecule type" value="Genomic_DNA"/>
</dbReference>
<protein>
    <submittedName>
        <fullName evidence="1">Uncharacterized protein</fullName>
    </submittedName>
</protein>
<accession>A0A8S5UID3</accession>
<organism evidence="1">
    <name type="scientific">Myoviridae sp. ctu2j3</name>
    <dbReference type="NCBI Taxonomy" id="2825197"/>
    <lineage>
        <taxon>Viruses</taxon>
        <taxon>Duplodnaviria</taxon>
        <taxon>Heunggongvirae</taxon>
        <taxon>Uroviricota</taxon>
        <taxon>Caudoviricetes</taxon>
    </lineage>
</organism>
<name>A0A8S5UID3_9CAUD</name>
<reference evidence="1" key="1">
    <citation type="journal article" date="2021" name="Proc. Natl. Acad. Sci. U.S.A.">
        <title>A Catalog of Tens of Thousands of Viruses from Human Metagenomes Reveals Hidden Associations with Chronic Diseases.</title>
        <authorList>
            <person name="Tisza M.J."/>
            <person name="Buck C.B."/>
        </authorList>
    </citation>
    <scope>NUCLEOTIDE SEQUENCE</scope>
    <source>
        <strain evidence="1">Ctu2j3</strain>
    </source>
</reference>
<sequence>MTVLRNIQTDRHYSAWLDDDTGEVHASLISDTSMSPRARLTINQPGLNLEPVLKFVLYEVDTRPRLTIHVEDGAALALAMLLGSMAESENPIVVEAWTRLKFELTAWNSTATGHRQSIRFLNRNIAGIKKLERAEAIELTITKKQ</sequence>
<dbReference type="EMBL" id="BK016090">
    <property type="protein sequence ID" value="DAF94223.1"/>
    <property type="molecule type" value="Genomic_DNA"/>
</dbReference>
<proteinExistence type="predicted"/>
<evidence type="ECO:0000313" key="1">
    <source>
        <dbReference type="EMBL" id="DAF94188.1"/>
    </source>
</evidence>